<sequence length="50" mass="5765">MANFLKSGQVKIVLEDYVPIPLAIHAVFPDRRYIPAKARCFVEYLSQQLD</sequence>
<dbReference type="AlphaFoldDB" id="A0A3B0XIT0"/>
<evidence type="ECO:0000313" key="1">
    <source>
        <dbReference type="EMBL" id="VAW56436.1"/>
    </source>
</evidence>
<proteinExistence type="predicted"/>
<evidence type="ECO:0008006" key="2">
    <source>
        <dbReference type="Google" id="ProtNLM"/>
    </source>
</evidence>
<organism evidence="1">
    <name type="scientific">hydrothermal vent metagenome</name>
    <dbReference type="NCBI Taxonomy" id="652676"/>
    <lineage>
        <taxon>unclassified sequences</taxon>
        <taxon>metagenomes</taxon>
        <taxon>ecological metagenomes</taxon>
    </lineage>
</organism>
<gene>
    <name evidence="1" type="ORF">MNBD_GAMMA07-826</name>
</gene>
<dbReference type="Gene3D" id="3.40.190.290">
    <property type="match status" value="1"/>
</dbReference>
<accession>A0A3B0XIT0</accession>
<dbReference type="EMBL" id="UOFF01000229">
    <property type="protein sequence ID" value="VAW56436.1"/>
    <property type="molecule type" value="Genomic_DNA"/>
</dbReference>
<reference evidence="1" key="1">
    <citation type="submission" date="2018-06" db="EMBL/GenBank/DDBJ databases">
        <authorList>
            <person name="Zhirakovskaya E."/>
        </authorList>
    </citation>
    <scope>NUCLEOTIDE SEQUENCE</scope>
</reference>
<protein>
    <recommendedName>
        <fullName evidence="2">Transcriptional regulator, LysR family</fullName>
    </recommendedName>
</protein>
<dbReference type="SUPFAM" id="SSF53850">
    <property type="entry name" value="Periplasmic binding protein-like II"/>
    <property type="match status" value="1"/>
</dbReference>
<name>A0A3B0XIT0_9ZZZZ</name>